<protein>
    <recommendedName>
        <fullName evidence="4">Protein kinase domain-containing protein</fullName>
    </recommendedName>
</protein>
<reference evidence="5 6" key="1">
    <citation type="submission" date="2022-12" db="EMBL/GenBank/DDBJ databases">
        <title>Chromosome-level genome assembly of true bugs.</title>
        <authorList>
            <person name="Ma L."/>
            <person name="Li H."/>
        </authorList>
    </citation>
    <scope>NUCLEOTIDE SEQUENCE [LARGE SCALE GENOMIC DNA]</scope>
    <source>
        <strain evidence="5">Lab_2022b</strain>
    </source>
</reference>
<feature type="compositionally biased region" description="Basic residues" evidence="3">
    <location>
        <begin position="548"/>
        <end position="563"/>
    </location>
</feature>
<dbReference type="GO" id="GO:0005524">
    <property type="term" value="F:ATP binding"/>
    <property type="evidence" value="ECO:0007669"/>
    <property type="project" value="UniProtKB-KW"/>
</dbReference>
<evidence type="ECO:0000259" key="4">
    <source>
        <dbReference type="PROSITE" id="PS50011"/>
    </source>
</evidence>
<evidence type="ECO:0000256" key="3">
    <source>
        <dbReference type="SAM" id="MobiDB-lite"/>
    </source>
</evidence>
<comment type="caution">
    <text evidence="5">The sequence shown here is derived from an EMBL/GenBank/DDBJ whole genome shotgun (WGS) entry which is preliminary data.</text>
</comment>
<dbReference type="PROSITE" id="PS50011">
    <property type="entry name" value="PROTEIN_KINASE_DOM"/>
    <property type="match status" value="1"/>
</dbReference>
<keyword evidence="6" id="KW-1185">Reference proteome</keyword>
<dbReference type="InterPro" id="IPR050117">
    <property type="entry name" value="MAPK"/>
</dbReference>
<feature type="domain" description="Protein kinase" evidence="4">
    <location>
        <begin position="4"/>
        <end position="297"/>
    </location>
</feature>
<accession>A0AAW1D608</accession>
<keyword evidence="1" id="KW-0547">Nucleotide-binding</keyword>
<dbReference type="InterPro" id="IPR011009">
    <property type="entry name" value="Kinase-like_dom_sf"/>
</dbReference>
<dbReference type="InterPro" id="IPR000719">
    <property type="entry name" value="Prot_kinase_dom"/>
</dbReference>
<dbReference type="GO" id="GO:0004672">
    <property type="term" value="F:protein kinase activity"/>
    <property type="evidence" value="ECO:0007669"/>
    <property type="project" value="InterPro"/>
</dbReference>
<dbReference type="PANTHER" id="PTHR24055">
    <property type="entry name" value="MITOGEN-ACTIVATED PROTEIN KINASE"/>
    <property type="match status" value="1"/>
</dbReference>
<dbReference type="Proteomes" id="UP001461498">
    <property type="component" value="Unassembled WGS sequence"/>
</dbReference>
<evidence type="ECO:0000313" key="6">
    <source>
        <dbReference type="Proteomes" id="UP001461498"/>
    </source>
</evidence>
<gene>
    <name evidence="5" type="ORF">O3M35_009643</name>
</gene>
<dbReference type="Gene3D" id="3.30.200.20">
    <property type="entry name" value="Phosphorylase Kinase, domain 1"/>
    <property type="match status" value="1"/>
</dbReference>
<proteinExistence type="predicted"/>
<dbReference type="Gene3D" id="1.10.510.10">
    <property type="entry name" value="Transferase(Phosphotransferase) domain 1"/>
    <property type="match status" value="1"/>
</dbReference>
<sequence>MNKFERLDTFKKDIFVEVMKCEFKETSDIVIIKQYKKMEFFPEIKVMAIRELRLTRKLEHENILKLLRAFREKNDLYFIYEYVPCSLRELLNSESIPYHLKRGFSLQITRALAFLHRLNIVHGGLTPKNIMVTDNDVIKLRDFRFARYEKPKEFPTNNYCSYKWYKPPELLLPGCHYNSSADIWALGCIIMEMETSEPLFPGDNTYQQLSLITRLCGLLTEEQAELLNKEIMVQADAENIHAVEKLFKLKPLYSLIYTLNCKYPNCDKRAISFVSHCLKMNPDDRLPAVHLLNQNYFTDDNFRESYLQDLLIKANVDHKKQFILRNHMRRINTDKVEVLKEGPEKIIKFEVVEEKIVKSEEESCELVLFPKSKRKAIEEEEEKCKISLELPEEKDGVREEEENLSEEVIFKRRITEDEGEVFEEIVRVKEDKFRERSCTCYLDKRRNVTVQESGNEDEAKEEETEGLESTIQVEDTSELELNHEDFLWLFDDESELDKLIAEEKESYWKRQQLLKEEEMAPTKECPRCKYLKTLKAKRMQEKKESKPLPKRRKCRKCLRKRKPPSPEVKTPDVKTPEPCVEKIMVHYKRGMIPLPMTFYSGKKIMTEEEARNKECFMERIRKPGFDDICTPEMFKISQANQILQDQGSMDQPISRAKSLDIMDDYIRRGLDPKTEFIFPKESIKSVEDFRYDRQVKFGKC</sequence>
<evidence type="ECO:0000313" key="5">
    <source>
        <dbReference type="EMBL" id="KAK9505640.1"/>
    </source>
</evidence>
<keyword evidence="2" id="KW-0067">ATP-binding</keyword>
<evidence type="ECO:0000256" key="1">
    <source>
        <dbReference type="ARBA" id="ARBA00022741"/>
    </source>
</evidence>
<dbReference type="EMBL" id="JAPXFL010000006">
    <property type="protein sequence ID" value="KAK9505640.1"/>
    <property type="molecule type" value="Genomic_DNA"/>
</dbReference>
<organism evidence="5 6">
    <name type="scientific">Rhynocoris fuscipes</name>
    <dbReference type="NCBI Taxonomy" id="488301"/>
    <lineage>
        <taxon>Eukaryota</taxon>
        <taxon>Metazoa</taxon>
        <taxon>Ecdysozoa</taxon>
        <taxon>Arthropoda</taxon>
        <taxon>Hexapoda</taxon>
        <taxon>Insecta</taxon>
        <taxon>Pterygota</taxon>
        <taxon>Neoptera</taxon>
        <taxon>Paraneoptera</taxon>
        <taxon>Hemiptera</taxon>
        <taxon>Heteroptera</taxon>
        <taxon>Panheteroptera</taxon>
        <taxon>Cimicomorpha</taxon>
        <taxon>Reduviidae</taxon>
        <taxon>Harpactorinae</taxon>
        <taxon>Harpactorini</taxon>
        <taxon>Rhynocoris</taxon>
    </lineage>
</organism>
<feature type="region of interest" description="Disordered" evidence="3">
    <location>
        <begin position="539"/>
        <end position="574"/>
    </location>
</feature>
<name>A0AAW1D608_9HEMI</name>
<dbReference type="Pfam" id="PF00069">
    <property type="entry name" value="Pkinase"/>
    <property type="match status" value="1"/>
</dbReference>
<dbReference type="AlphaFoldDB" id="A0AAW1D608"/>
<dbReference type="SUPFAM" id="SSF56112">
    <property type="entry name" value="Protein kinase-like (PK-like)"/>
    <property type="match status" value="1"/>
</dbReference>
<evidence type="ECO:0000256" key="2">
    <source>
        <dbReference type="ARBA" id="ARBA00022840"/>
    </source>
</evidence>